<dbReference type="FunFam" id="3.30.300.30:FF:000001">
    <property type="entry name" value="DIP2 disco-interacting protein 2 homolog C"/>
    <property type="match status" value="1"/>
</dbReference>
<dbReference type="EMBL" id="CAJNOU010000801">
    <property type="protein sequence ID" value="CAF1091571.1"/>
    <property type="molecule type" value="Genomic_DNA"/>
</dbReference>
<dbReference type="InterPro" id="IPR000873">
    <property type="entry name" value="AMP-dep_synth/lig_dom"/>
</dbReference>
<feature type="domain" description="DMAP1-binding" evidence="3">
    <location>
        <begin position="8"/>
        <end position="129"/>
    </location>
</feature>
<feature type="compositionally biased region" description="Low complexity" evidence="2">
    <location>
        <begin position="58"/>
        <end position="68"/>
    </location>
</feature>
<feature type="compositionally biased region" description="Polar residues" evidence="2">
    <location>
        <begin position="69"/>
        <end position="78"/>
    </location>
</feature>
<dbReference type="InterPro" id="IPR045851">
    <property type="entry name" value="AMP-bd_C_sf"/>
</dbReference>
<gene>
    <name evidence="4" type="ORF">SEV965_LOCUS15390</name>
</gene>
<dbReference type="InterPro" id="IPR025110">
    <property type="entry name" value="AMP-bd_C"/>
</dbReference>
<reference evidence="4" key="1">
    <citation type="submission" date="2021-02" db="EMBL/GenBank/DDBJ databases">
        <authorList>
            <person name="Nowell W R."/>
        </authorList>
    </citation>
    <scope>NUCLEOTIDE SEQUENCE</scope>
</reference>
<feature type="compositionally biased region" description="Polar residues" evidence="2">
    <location>
        <begin position="140"/>
        <end position="156"/>
    </location>
</feature>
<dbReference type="InterPro" id="IPR010506">
    <property type="entry name" value="DMAP1-bd"/>
</dbReference>
<dbReference type="Pfam" id="PF24919">
    <property type="entry name" value="Mug62"/>
    <property type="match status" value="1"/>
</dbReference>
<dbReference type="PROSITE" id="PS51912">
    <property type="entry name" value="DMAP1_BIND"/>
    <property type="match status" value="1"/>
</dbReference>
<evidence type="ECO:0000256" key="2">
    <source>
        <dbReference type="SAM" id="MobiDB-lite"/>
    </source>
</evidence>
<protein>
    <recommendedName>
        <fullName evidence="3">DMAP1-binding domain-containing protein</fullName>
    </recommendedName>
</protein>
<dbReference type="Gene3D" id="3.30.300.30">
    <property type="match status" value="2"/>
</dbReference>
<name>A0A814NCF2_9BILA</name>
<evidence type="ECO:0000256" key="1">
    <source>
        <dbReference type="ARBA" id="ARBA00007735"/>
    </source>
</evidence>
<comment type="similarity">
    <text evidence="1">Belongs to the DIP2 family.</text>
</comment>
<dbReference type="Pfam" id="PF06464">
    <property type="entry name" value="DMAP_binding"/>
    <property type="match status" value="1"/>
</dbReference>
<sequence>MATTTNSNNLLLPIDIQQKLQELELELAEGDITQKGFEKKRTKLLVPYQQQLNEIQINNNTNNNNNNNEKPSNRQSKIQCRRQKRDGYNRYHSDVRQEAVKQALEQFGARPIPSSKRIINSQTKHESSDDEDDDGESSSTYATTTDDQQNKDSSVSPVPIPIQNHHYQNPPSVELLIKNIQAPPPPSAFLSDFIHRSQEPSLSNIECDLTRSAGARYRDSNSDYVNTSQQHYVLYGDRNASIDSPKTITNSINHQNEERKPSLRVSSKILALVNTLKRPKRKPMKEYYEDNEEELAIPPIDPLSPKPEGGISVPSCGEQLIVSSQWPKTFLAALQQHATQQPRTNAITILDEQTKPSQTLTFLKLLTRSQKIAYSLLHKVHSHGNTGSNSRENLLKPGDRVALVYSSNDPINFICAFYGCLLAGIVPLPIDVPLARRDWLSQRIGILLGQLSIKIALTSDSCYRQLPKVQQHNSNSSSTNINEIVSFKGWPNLIWFITEHLQKPPKDWIIPDISRSLSETTPAYIEYTSVKDGSIVGVTINYEQLFVHTQTLVNACKYSSTDICLCCVDFKRQIGLWHTIHANILSGMQVIFIPTSILKSQPSSWLLSITKYHITTAIVRSRDMHWAVLSLREMNNISSTINLSSLRLLIISDGSNPWSLTAVDTFLSTFMSRGLRSDCCCPCSYSSETLTLSIRRQYHSSSSIHQSGRGILSMHALSYGVVRVDQDNSLTSLTIQDVGHVLPGAIIGIVKIDGPPLLCQTDEIGEVVISSKATPNGYWALPGLSTNAFKVIPLGSDERPIGTQEFVRSGLLGFLGPGGLLFVTGSREGLMQVAGRKHNSDDLIATALAVEPMKVVYRARVVIFSIRVLRDERIIIVAEQRPDIGEDECFQWMSRVLQAIDSIHQVGIYCLALCPANTLPKTHSGTIHVQETRRRLLEGNLHPCSVLMCPHSCILNLPKPREHHPEREVGPGAILAGTIIQGMRLAEAKGADMIFNDEQDTSDQGKKLQYIDDILRWRSITMSDHILYSVINAKGQESASITCLAMHKRSERIALTILERIDMKSSDHIALLYPPCVDLVSAFYACLYIDVVPVAIRPPHAQNLLNTLSTVKMMVELSKAKVILTNSSIAKLLRCKEAASLLDPKLWPLIIDTDDLPKQKKNHVVPKKSIPTQTQSLCYLDFSISTTGSLTAVKLSYGAVANLCRSIKLACELYPSREIVLCLDPYNGLGLVLWCVISIYAGHHSILIDPAELELNPSVWMNTISHFKIRDTFCSYSVMELSTKGLSTSIVDLKTRGLSLSCVRTCAVVAEERPRLQLLNSFIKLFQTLGLNPRTVSTTFGCRVNIAICLRGASDPDPAPVYVDQRALRNDRVTLVEKGSPHSLCLLESGKLLPGVKVVIANPESKGQCADAHLGELWVQSGHNSLGCQIISYGDNHQHHGSNHNSDQFYSHLATGDIRQLYARTGYLGFVRRTDSIAADGKNHDAVYIVGSVEETLLIRENHDAVYIVGSVEETLLIRGMRYHPIDIENTVMRTHKRICECACFTWTNLLVVVVEYDGLEQHSLDLVPLITSAILEEHYVIVGVLVIVDPGVVPVNSRGEKQRMHLRDGFVSDQLDPIFVAYNM</sequence>
<evidence type="ECO:0000313" key="5">
    <source>
        <dbReference type="Proteomes" id="UP000663889"/>
    </source>
</evidence>
<dbReference type="InterPro" id="IPR056881">
    <property type="entry name" value="Mug62_dom"/>
</dbReference>
<dbReference type="SMART" id="SM01137">
    <property type="entry name" value="DMAP_binding"/>
    <property type="match status" value="1"/>
</dbReference>
<feature type="region of interest" description="Disordered" evidence="2">
    <location>
        <begin position="57"/>
        <end position="91"/>
    </location>
</feature>
<feature type="region of interest" description="Disordered" evidence="2">
    <location>
        <begin position="106"/>
        <end position="165"/>
    </location>
</feature>
<evidence type="ECO:0000313" key="4">
    <source>
        <dbReference type="EMBL" id="CAF1091571.1"/>
    </source>
</evidence>
<dbReference type="CDD" id="cd05905">
    <property type="entry name" value="Dip2"/>
    <property type="match status" value="1"/>
</dbReference>
<dbReference type="PANTHER" id="PTHR22754:SF32">
    <property type="entry name" value="DISCO-INTERACTING PROTEIN 2"/>
    <property type="match status" value="1"/>
</dbReference>
<proteinExistence type="inferred from homology"/>
<dbReference type="Pfam" id="PF23024">
    <property type="entry name" value="AMP-dom_DIP2-like"/>
    <property type="match status" value="1"/>
</dbReference>
<dbReference type="Proteomes" id="UP000663889">
    <property type="component" value="Unassembled WGS sequence"/>
</dbReference>
<comment type="caution">
    <text evidence="4">The sequence shown here is derived from an EMBL/GenBank/DDBJ whole genome shotgun (WGS) entry which is preliminary data.</text>
</comment>
<dbReference type="PANTHER" id="PTHR22754">
    <property type="entry name" value="DISCO-INTERACTING PROTEIN 2 DIP2 -RELATED"/>
    <property type="match status" value="1"/>
</dbReference>
<accession>A0A814NCF2</accession>
<dbReference type="InterPro" id="IPR037337">
    <property type="entry name" value="Dip2-like_dom"/>
</dbReference>
<dbReference type="Gene3D" id="3.40.50.12780">
    <property type="entry name" value="N-terminal domain of ligase-like"/>
    <property type="match status" value="2"/>
</dbReference>
<evidence type="ECO:0000259" key="3">
    <source>
        <dbReference type="PROSITE" id="PS51912"/>
    </source>
</evidence>
<dbReference type="InterPro" id="IPR042099">
    <property type="entry name" value="ANL_N_sf"/>
</dbReference>
<dbReference type="Pfam" id="PF00501">
    <property type="entry name" value="AMP-binding"/>
    <property type="match status" value="2"/>
</dbReference>
<organism evidence="4 5">
    <name type="scientific">Rotaria sordida</name>
    <dbReference type="NCBI Taxonomy" id="392033"/>
    <lineage>
        <taxon>Eukaryota</taxon>
        <taxon>Metazoa</taxon>
        <taxon>Spiralia</taxon>
        <taxon>Gnathifera</taxon>
        <taxon>Rotifera</taxon>
        <taxon>Eurotatoria</taxon>
        <taxon>Bdelloidea</taxon>
        <taxon>Philodinida</taxon>
        <taxon>Philodinidae</taxon>
        <taxon>Rotaria</taxon>
    </lineage>
</organism>
<dbReference type="SUPFAM" id="SSF56801">
    <property type="entry name" value="Acetyl-CoA synthetase-like"/>
    <property type="match status" value="2"/>
</dbReference>